<keyword evidence="4" id="KW-1185">Reference proteome</keyword>
<dbReference type="GO" id="GO:0004519">
    <property type="term" value="F:endonuclease activity"/>
    <property type="evidence" value="ECO:0007669"/>
    <property type="project" value="UniProtKB-KW"/>
</dbReference>
<evidence type="ECO:0000313" key="4">
    <source>
        <dbReference type="Proteomes" id="UP000070501"/>
    </source>
</evidence>
<dbReference type="AlphaFoldDB" id="A0A136J050"/>
<gene>
    <name evidence="3" type="ORF">Micbo1qcDRAFT_226312</name>
</gene>
<keyword evidence="1" id="KW-0732">Signal</keyword>
<protein>
    <submittedName>
        <fullName evidence="3">Endonuclease/exonuclease/phosphatase</fullName>
    </submittedName>
</protein>
<dbReference type="InterPro" id="IPR005135">
    <property type="entry name" value="Endo/exonuclease/phosphatase"/>
</dbReference>
<name>A0A136J050_9PEZI</name>
<dbReference type="PANTHER" id="PTHR12121:SF36">
    <property type="entry name" value="ENDONUCLEASE_EXONUCLEASE_PHOSPHATASE DOMAIN-CONTAINING PROTEIN"/>
    <property type="match status" value="1"/>
</dbReference>
<dbReference type="InterPro" id="IPR036691">
    <property type="entry name" value="Endo/exonu/phosph_ase_sf"/>
</dbReference>
<reference evidence="4" key="1">
    <citation type="submission" date="2016-02" db="EMBL/GenBank/DDBJ databases">
        <title>Draft genome sequence of Microdochium bolleyi, a fungal endophyte of beachgrass.</title>
        <authorList>
            <consortium name="DOE Joint Genome Institute"/>
            <person name="David A.S."/>
            <person name="May G."/>
            <person name="Haridas S."/>
            <person name="Lim J."/>
            <person name="Wang M."/>
            <person name="Labutti K."/>
            <person name="Lipzen A."/>
            <person name="Barry K."/>
            <person name="Grigoriev I.V."/>
        </authorList>
    </citation>
    <scope>NUCLEOTIDE SEQUENCE [LARGE SCALE GENOMIC DNA]</scope>
    <source>
        <strain evidence="4">J235TASD1</strain>
    </source>
</reference>
<dbReference type="InterPro" id="IPR050410">
    <property type="entry name" value="CCR4/nocturin_mRNA_transcr"/>
</dbReference>
<accession>A0A136J050</accession>
<keyword evidence="3" id="KW-0255">Endonuclease</keyword>
<proteinExistence type="predicted"/>
<dbReference type="STRING" id="196109.A0A136J050"/>
<dbReference type="GO" id="GO:0000175">
    <property type="term" value="F:3'-5'-RNA exonuclease activity"/>
    <property type="evidence" value="ECO:0007669"/>
    <property type="project" value="TreeGrafter"/>
</dbReference>
<dbReference type="CDD" id="cd09083">
    <property type="entry name" value="EEP-1"/>
    <property type="match status" value="1"/>
</dbReference>
<dbReference type="EMBL" id="KQ964252">
    <property type="protein sequence ID" value="KXJ90386.1"/>
    <property type="molecule type" value="Genomic_DNA"/>
</dbReference>
<keyword evidence="3" id="KW-0540">Nuclease</keyword>
<dbReference type="Proteomes" id="UP000070501">
    <property type="component" value="Unassembled WGS sequence"/>
</dbReference>
<evidence type="ECO:0000259" key="2">
    <source>
        <dbReference type="Pfam" id="PF03372"/>
    </source>
</evidence>
<dbReference type="OrthoDB" id="276515at2759"/>
<dbReference type="Pfam" id="PF03372">
    <property type="entry name" value="Exo_endo_phos"/>
    <property type="match status" value="1"/>
</dbReference>
<evidence type="ECO:0000313" key="3">
    <source>
        <dbReference type="EMBL" id="KXJ90386.1"/>
    </source>
</evidence>
<keyword evidence="3" id="KW-0269">Exonuclease</keyword>
<keyword evidence="3" id="KW-0378">Hydrolase</keyword>
<evidence type="ECO:0000256" key="1">
    <source>
        <dbReference type="SAM" id="SignalP"/>
    </source>
</evidence>
<dbReference type="PANTHER" id="PTHR12121">
    <property type="entry name" value="CARBON CATABOLITE REPRESSOR PROTEIN 4"/>
    <property type="match status" value="1"/>
</dbReference>
<dbReference type="SUPFAM" id="SSF56219">
    <property type="entry name" value="DNase I-like"/>
    <property type="match status" value="1"/>
</dbReference>
<sequence length="308" mass="33735">MQLFQLVFVVLAAAASTAYATTLPVRIVSFNIRWATTSPVKNELPWRTSHCNAQPKTCREPHTTGLIRDIALRTPASTPLLFGLQEALDNQLSNVKARLGSTWRHVGVARLDGVRSGEYSPIVYDSRALRVLHSETKWLSPTPNVPSTGWNANNRRIVTLGVFEHIATRKRFIAANTHLDHVSSQARTEGIKVVVARIRALQKTWGGSGTLGVALTGDFNSVPGGDAYATLQGLGYLRDLWTTAPHGSAIELTSTGFTRVGKKRIDYVWCGPVGQKKWSPAKVEVLDNVRDGIIVSDHRPVVGDLVLM</sequence>
<organism evidence="3 4">
    <name type="scientific">Microdochium bolleyi</name>
    <dbReference type="NCBI Taxonomy" id="196109"/>
    <lineage>
        <taxon>Eukaryota</taxon>
        <taxon>Fungi</taxon>
        <taxon>Dikarya</taxon>
        <taxon>Ascomycota</taxon>
        <taxon>Pezizomycotina</taxon>
        <taxon>Sordariomycetes</taxon>
        <taxon>Xylariomycetidae</taxon>
        <taxon>Xylariales</taxon>
        <taxon>Microdochiaceae</taxon>
        <taxon>Microdochium</taxon>
    </lineage>
</organism>
<dbReference type="Gene3D" id="3.60.10.10">
    <property type="entry name" value="Endonuclease/exonuclease/phosphatase"/>
    <property type="match status" value="1"/>
</dbReference>
<feature type="domain" description="Endonuclease/exonuclease/phosphatase" evidence="2">
    <location>
        <begin position="57"/>
        <end position="298"/>
    </location>
</feature>
<feature type="signal peptide" evidence="1">
    <location>
        <begin position="1"/>
        <end position="20"/>
    </location>
</feature>
<feature type="chain" id="PRO_5007293373" evidence="1">
    <location>
        <begin position="21"/>
        <end position="308"/>
    </location>
</feature>
<dbReference type="InParanoid" id="A0A136J050"/>